<gene>
    <name evidence="2" type="ORF">PQG43_06740</name>
</gene>
<dbReference type="SUPFAM" id="SSF56954">
    <property type="entry name" value="Outer membrane efflux proteins (OEP)"/>
    <property type="match status" value="1"/>
</dbReference>
<organism evidence="2 3">
    <name type="scientific">Aquirufa aurantiipilula</name>
    <dbReference type="NCBI Taxonomy" id="2696561"/>
    <lineage>
        <taxon>Bacteria</taxon>
        <taxon>Pseudomonadati</taxon>
        <taxon>Bacteroidota</taxon>
        <taxon>Cytophagia</taxon>
        <taxon>Cytophagales</taxon>
        <taxon>Flectobacillaceae</taxon>
        <taxon>Aquirufa</taxon>
    </lineage>
</organism>
<keyword evidence="3" id="KW-1185">Reference proteome</keyword>
<dbReference type="EMBL" id="JARJOW010000004">
    <property type="protein sequence ID" value="MDF5690557.1"/>
    <property type="molecule type" value="Genomic_DNA"/>
</dbReference>
<comment type="similarity">
    <text evidence="1">Belongs to the outer membrane factor (OMF) (TC 1.B.17) family.</text>
</comment>
<evidence type="ECO:0000313" key="3">
    <source>
        <dbReference type="Proteomes" id="UP001321344"/>
    </source>
</evidence>
<evidence type="ECO:0000313" key="2">
    <source>
        <dbReference type="EMBL" id="MDF5690557.1"/>
    </source>
</evidence>
<dbReference type="InterPro" id="IPR010131">
    <property type="entry name" value="MdtP/NodT-like"/>
</dbReference>
<accession>A0ABT6BJB1</accession>
<dbReference type="InterPro" id="IPR003423">
    <property type="entry name" value="OMP_efflux"/>
</dbReference>
<evidence type="ECO:0000256" key="1">
    <source>
        <dbReference type="ARBA" id="ARBA00007613"/>
    </source>
</evidence>
<comment type="caution">
    <text evidence="2">The sequence shown here is derived from an EMBL/GenBank/DDBJ whole genome shotgun (WGS) entry which is preliminary data.</text>
</comment>
<dbReference type="Proteomes" id="UP001321344">
    <property type="component" value="Unassembled WGS sequence"/>
</dbReference>
<dbReference type="Pfam" id="PF02321">
    <property type="entry name" value="OEP"/>
    <property type="match status" value="2"/>
</dbReference>
<sequence>MRLIVIISIFSMSLLSCQQAIFRDARKIDAELEAYRMKDVGQSVSSIEACWKKDSLLVQLIDSVLIRSNDIKIGFLNLAISRAQYTFDRGAMKPTVSGVIQPSLRKFSKYTMDGVGNYDTQFSPNISKDQIIPEHLPDVMIGLQSSWEVDIWGKLSKRKKASALRYLATESGQQWYITSLVSEVAGMYGQLVALDQELDILKTNIGIQFSALNLVKIQKEAGVVNESAVQQLEAQWLNSRAQEGLVLQQITELENQLRYWLNQPNKKIARSQYPFNCSLDSSLYAQIQIDQLERRPDVRQARLELEAQLLNKQSADLALKPSVVLSGMLGVQGFQPAYLFQLPTSMAYQLIGGITAPWLNRSALYSNISRENARWKALDLTYQNALLKGFLEWDTQVKSLAYLQRMDQLKEREVMLTKGAIATVGTLFTTAKANYLEVLTAQQNALRSELELLEISRKRWIHAIQLYRVLGGGW</sequence>
<dbReference type="RefSeq" id="WP_223142917.1">
    <property type="nucleotide sequence ID" value="NZ_CBCSDE010000003.1"/>
</dbReference>
<proteinExistence type="inferred from homology"/>
<reference evidence="2 3" key="1">
    <citation type="submission" date="2023-03" db="EMBL/GenBank/DDBJ databases">
        <title>Genome sequencing of Aquirufa.</title>
        <authorList>
            <person name="Pitt A."/>
            <person name="Hahn M.W."/>
        </authorList>
    </citation>
    <scope>NUCLEOTIDE SEQUENCE [LARGE SCALE GENOMIC DNA]</scope>
    <source>
        <strain evidence="2 3">WAEICH-18A</strain>
    </source>
</reference>
<dbReference type="PROSITE" id="PS51257">
    <property type="entry name" value="PROKAR_LIPOPROTEIN"/>
    <property type="match status" value="1"/>
</dbReference>
<protein>
    <submittedName>
        <fullName evidence="2">TolC family protein</fullName>
    </submittedName>
</protein>
<name>A0ABT6BJB1_9BACT</name>
<dbReference type="PANTHER" id="PTHR30203">
    <property type="entry name" value="OUTER MEMBRANE CATION EFFLUX PROTEIN"/>
    <property type="match status" value="1"/>
</dbReference>
<dbReference type="Gene3D" id="2.20.200.10">
    <property type="entry name" value="Outer membrane efflux proteins (OEP)"/>
    <property type="match status" value="1"/>
</dbReference>
<dbReference type="Gene3D" id="1.20.1600.10">
    <property type="entry name" value="Outer membrane efflux proteins (OEP)"/>
    <property type="match status" value="1"/>
</dbReference>
<dbReference type="PANTHER" id="PTHR30203:SF30">
    <property type="entry name" value="OUTER MEMBRANE PROTEIN-RELATED"/>
    <property type="match status" value="1"/>
</dbReference>